<evidence type="ECO:0000313" key="1">
    <source>
        <dbReference type="EMBL" id="CAG8835821.1"/>
    </source>
</evidence>
<keyword evidence="2" id="KW-1185">Reference proteome</keyword>
<protein>
    <submittedName>
        <fullName evidence="1">2092_t:CDS:1</fullName>
    </submittedName>
</protein>
<feature type="non-terminal residue" evidence="1">
    <location>
        <position position="1"/>
    </location>
</feature>
<comment type="caution">
    <text evidence="1">The sequence shown here is derived from an EMBL/GenBank/DDBJ whole genome shotgun (WGS) entry which is preliminary data.</text>
</comment>
<dbReference type="EMBL" id="CAJVQC010112870">
    <property type="protein sequence ID" value="CAG8835821.1"/>
    <property type="molecule type" value="Genomic_DNA"/>
</dbReference>
<reference evidence="1" key="1">
    <citation type="submission" date="2021-06" db="EMBL/GenBank/DDBJ databases">
        <authorList>
            <person name="Kallberg Y."/>
            <person name="Tangrot J."/>
            <person name="Rosling A."/>
        </authorList>
    </citation>
    <scope>NUCLEOTIDE SEQUENCE</scope>
    <source>
        <strain evidence="1">MA461A</strain>
    </source>
</reference>
<evidence type="ECO:0000313" key="2">
    <source>
        <dbReference type="Proteomes" id="UP000789920"/>
    </source>
</evidence>
<feature type="non-terminal residue" evidence="1">
    <location>
        <position position="214"/>
    </location>
</feature>
<proteinExistence type="predicted"/>
<sequence>YEKPNEKHRVVYLIDNNVETNQDIYFIHEDTQESIIRNILTDLIKKRKEAKKERDKYIGINDVIYNILDQKQLAYKASANTLYRGLGSPYLSIAVPVISQYVTFVAQELIKTLKKFIELYHTGKYKYDQNMICDETSEYYGHLKYIELNNGLVKEYEELIFKMHDQNLKDANMGTILEILTEGDIFLLEELSSQVVQYLHSDINRFIGKDMVTL</sequence>
<name>A0ACA9SCW4_9GLOM</name>
<gene>
    <name evidence="1" type="ORF">RPERSI_LOCUS29696</name>
</gene>
<organism evidence="1 2">
    <name type="scientific">Racocetra persica</name>
    <dbReference type="NCBI Taxonomy" id="160502"/>
    <lineage>
        <taxon>Eukaryota</taxon>
        <taxon>Fungi</taxon>
        <taxon>Fungi incertae sedis</taxon>
        <taxon>Mucoromycota</taxon>
        <taxon>Glomeromycotina</taxon>
        <taxon>Glomeromycetes</taxon>
        <taxon>Diversisporales</taxon>
        <taxon>Gigasporaceae</taxon>
        <taxon>Racocetra</taxon>
    </lineage>
</organism>
<accession>A0ACA9SCW4</accession>
<dbReference type="Proteomes" id="UP000789920">
    <property type="component" value="Unassembled WGS sequence"/>
</dbReference>